<reference evidence="2" key="1">
    <citation type="journal article" date="2021" name="PeerJ">
        <title>Extensive microbial diversity within the chicken gut microbiome revealed by metagenomics and culture.</title>
        <authorList>
            <person name="Gilroy R."/>
            <person name="Ravi A."/>
            <person name="Getino M."/>
            <person name="Pursley I."/>
            <person name="Horton D.L."/>
            <person name="Alikhan N.F."/>
            <person name="Baker D."/>
            <person name="Gharbi K."/>
            <person name="Hall N."/>
            <person name="Watson M."/>
            <person name="Adriaenssens E.M."/>
            <person name="Foster-Nyarko E."/>
            <person name="Jarju S."/>
            <person name="Secka A."/>
            <person name="Antonio M."/>
            <person name="Oren A."/>
            <person name="Chaudhuri R.R."/>
            <person name="La Ragione R."/>
            <person name="Hildebrand F."/>
            <person name="Pallen M.J."/>
        </authorList>
    </citation>
    <scope>NUCLEOTIDE SEQUENCE</scope>
    <source>
        <strain evidence="2">CHK130-7132</strain>
    </source>
</reference>
<sequence length="47" mass="4802">MNALQASQVPSSWWPRPASSPHRSRGRPVPGGIAAAPLADQAPSPGS</sequence>
<comment type="caution">
    <text evidence="2">The sequence shown here is derived from an EMBL/GenBank/DDBJ whole genome shotgun (WGS) entry which is preliminary data.</text>
</comment>
<accession>A0A9D2THR3</accession>
<protein>
    <submittedName>
        <fullName evidence="2">Uncharacterized protein</fullName>
    </submittedName>
</protein>
<gene>
    <name evidence="2" type="ORF">H9932_13885</name>
</gene>
<reference evidence="2" key="2">
    <citation type="submission" date="2021-04" db="EMBL/GenBank/DDBJ databases">
        <authorList>
            <person name="Gilroy R."/>
        </authorList>
    </citation>
    <scope>NUCLEOTIDE SEQUENCE</scope>
    <source>
        <strain evidence="2">CHK130-7132</strain>
    </source>
</reference>
<evidence type="ECO:0000313" key="2">
    <source>
        <dbReference type="EMBL" id="HJC70750.1"/>
    </source>
</evidence>
<evidence type="ECO:0000313" key="3">
    <source>
        <dbReference type="Proteomes" id="UP000823854"/>
    </source>
</evidence>
<dbReference type="EMBL" id="DWWC01000293">
    <property type="protein sequence ID" value="HJC70750.1"/>
    <property type="molecule type" value="Genomic_DNA"/>
</dbReference>
<name>A0A9D2THR3_9MICO</name>
<proteinExistence type="predicted"/>
<dbReference type="Proteomes" id="UP000823854">
    <property type="component" value="Unassembled WGS sequence"/>
</dbReference>
<feature type="region of interest" description="Disordered" evidence="1">
    <location>
        <begin position="1"/>
        <end position="47"/>
    </location>
</feature>
<organism evidence="2 3">
    <name type="scientific">Candidatus Brachybacterium intestinipullorum</name>
    <dbReference type="NCBI Taxonomy" id="2838512"/>
    <lineage>
        <taxon>Bacteria</taxon>
        <taxon>Bacillati</taxon>
        <taxon>Actinomycetota</taxon>
        <taxon>Actinomycetes</taxon>
        <taxon>Micrococcales</taxon>
        <taxon>Dermabacteraceae</taxon>
        <taxon>Brachybacterium</taxon>
    </lineage>
</organism>
<dbReference type="AlphaFoldDB" id="A0A9D2THR3"/>
<evidence type="ECO:0000256" key="1">
    <source>
        <dbReference type="SAM" id="MobiDB-lite"/>
    </source>
</evidence>
<feature type="compositionally biased region" description="Low complexity" evidence="1">
    <location>
        <begin position="10"/>
        <end position="21"/>
    </location>
</feature>